<dbReference type="EMBL" id="CP025084">
    <property type="protein sequence ID" value="AUH03352.1"/>
    <property type="molecule type" value="Genomic_DNA"/>
</dbReference>
<comment type="similarity">
    <text evidence="3">Belongs to the Nudix hydrolase family.</text>
</comment>
<protein>
    <submittedName>
        <fullName evidence="7">NUDIX domain-containing protein</fullName>
    </submittedName>
</protein>
<evidence type="ECO:0000313" key="6">
    <source>
        <dbReference type="EMBL" id="AUG99037.1"/>
    </source>
</evidence>
<keyword evidence="2 3" id="KW-0378">Hydrolase</keyword>
<dbReference type="PRINTS" id="PR00502">
    <property type="entry name" value="NUDIXFAMILY"/>
</dbReference>
<sequence>MSPRELETLTRLSNKPGKHPHPSSLSAPRLAVIAVTFRNDELILVKRSKEPQKDTWGYPGGSVEPGESLHTAVLRELMEETGITAEIEALVDIVEVIGYDLTGKHHHYVLIAMRCKYIDGELRPGDDATDCQWVHISDGIFNFDGLLADQVREVAFKAYNLHCSVKEGEKNETNVSGRTF</sequence>
<evidence type="ECO:0000256" key="4">
    <source>
        <dbReference type="SAM" id="MobiDB-lite"/>
    </source>
</evidence>
<feature type="domain" description="Nudix hydrolase" evidence="5">
    <location>
        <begin position="27"/>
        <end position="160"/>
    </location>
</feature>
<organism evidence="7 8">
    <name type="scientific">Serratia sp. (strain ATCC 39006)</name>
    <name type="common">Prodigiosinella confusarubida</name>
    <dbReference type="NCBI Taxonomy" id="104623"/>
    <lineage>
        <taxon>Bacteria</taxon>
        <taxon>Pseudomonadati</taxon>
        <taxon>Pseudomonadota</taxon>
        <taxon>Gammaproteobacteria</taxon>
        <taxon>Enterobacterales</taxon>
        <taxon>Pectobacteriaceae</taxon>
        <taxon>Prodigiosinella</taxon>
    </lineage>
</organism>
<keyword evidence="8" id="KW-1185">Reference proteome</keyword>
<reference evidence="6 9" key="3">
    <citation type="submission" date="2017-11" db="EMBL/GenBank/DDBJ databases">
        <title>Complete genome sequence of Serratia sp. ATCC 39006 LacA.</title>
        <authorList>
            <person name="Hampton H.G."/>
            <person name="Jackson S.A."/>
            <person name="Jauregui R."/>
            <person name="Poulter G.T.M."/>
            <person name="Salmond G.P.C."/>
            <person name="Fineran P.C."/>
        </authorList>
    </citation>
    <scope>NUCLEOTIDE SEQUENCE [LARGE SCALE GENOMIC DNA]</scope>
    <source>
        <strain evidence="6 9">ATCC 39006</strain>
    </source>
</reference>
<dbReference type="KEGG" id="serq:CWC46_03920"/>
<dbReference type="SUPFAM" id="SSF55811">
    <property type="entry name" value="Nudix"/>
    <property type="match status" value="1"/>
</dbReference>
<evidence type="ECO:0000313" key="9">
    <source>
        <dbReference type="Proteomes" id="UP000233778"/>
    </source>
</evidence>
<dbReference type="Pfam" id="PF00293">
    <property type="entry name" value="NUDIX"/>
    <property type="match status" value="1"/>
</dbReference>
<dbReference type="CDD" id="cd04673">
    <property type="entry name" value="NUDIX_ADPRase"/>
    <property type="match status" value="1"/>
</dbReference>
<reference evidence="7" key="2">
    <citation type="submission" date="2013-09" db="EMBL/GenBank/DDBJ databases">
        <authorList>
            <person name="Wang G."/>
            <person name="Yang Y."/>
            <person name="Su Y."/>
        </authorList>
    </citation>
    <scope>NUCLEOTIDE SEQUENCE</scope>
    <source>
        <strain evidence="7">ATCC 39006</strain>
    </source>
</reference>
<dbReference type="GO" id="GO:0016787">
    <property type="term" value="F:hydrolase activity"/>
    <property type="evidence" value="ECO:0007669"/>
    <property type="project" value="UniProtKB-KW"/>
</dbReference>
<dbReference type="Gene3D" id="3.90.79.10">
    <property type="entry name" value="Nucleoside Triphosphate Pyrophosphohydrolase"/>
    <property type="match status" value="1"/>
</dbReference>
<dbReference type="PROSITE" id="PS51462">
    <property type="entry name" value="NUDIX"/>
    <property type="match status" value="1"/>
</dbReference>
<name>A0A2I5T388_SERS3</name>
<evidence type="ECO:0000313" key="7">
    <source>
        <dbReference type="EMBL" id="AUH03352.1"/>
    </source>
</evidence>
<dbReference type="STRING" id="104623.Ser39006_00228"/>
<dbReference type="InterPro" id="IPR015797">
    <property type="entry name" value="NUDIX_hydrolase-like_dom_sf"/>
</dbReference>
<dbReference type="EMBL" id="CP025085">
    <property type="protein sequence ID" value="AUG99037.1"/>
    <property type="molecule type" value="Genomic_DNA"/>
</dbReference>
<dbReference type="Proteomes" id="UP000017700">
    <property type="component" value="Chromosome"/>
</dbReference>
<accession>A0A2I5T388</accession>
<evidence type="ECO:0000256" key="2">
    <source>
        <dbReference type="ARBA" id="ARBA00022801"/>
    </source>
</evidence>
<dbReference type="PANTHER" id="PTHR43736">
    <property type="entry name" value="ADP-RIBOSE PYROPHOSPHATASE"/>
    <property type="match status" value="1"/>
</dbReference>
<evidence type="ECO:0000256" key="1">
    <source>
        <dbReference type="ARBA" id="ARBA00001946"/>
    </source>
</evidence>
<proteinExistence type="inferred from homology"/>
<dbReference type="InterPro" id="IPR000086">
    <property type="entry name" value="NUDIX_hydrolase_dom"/>
</dbReference>
<gene>
    <name evidence="6" type="ORF">CWC46_03920</name>
    <name evidence="7" type="ORF">Ser39006_003920</name>
</gene>
<feature type="region of interest" description="Disordered" evidence="4">
    <location>
        <begin position="1"/>
        <end position="25"/>
    </location>
</feature>
<dbReference type="OrthoDB" id="542521at2"/>
<dbReference type="PROSITE" id="PS00893">
    <property type="entry name" value="NUDIX_BOX"/>
    <property type="match status" value="1"/>
</dbReference>
<dbReference type="AlphaFoldDB" id="A0A2I5T388"/>
<dbReference type="InterPro" id="IPR020084">
    <property type="entry name" value="NUDIX_hydrolase_CS"/>
</dbReference>
<evidence type="ECO:0000259" key="5">
    <source>
        <dbReference type="PROSITE" id="PS51462"/>
    </source>
</evidence>
<evidence type="ECO:0000313" key="8">
    <source>
        <dbReference type="Proteomes" id="UP000017700"/>
    </source>
</evidence>
<reference evidence="7" key="4">
    <citation type="submission" date="2017-11" db="EMBL/GenBank/DDBJ databases">
        <title>Complete genome sequence of Serratia sp. ATCC 39006.</title>
        <authorList>
            <person name="Hampton H.G."/>
            <person name="Jackson S.A."/>
            <person name="Jauregui R."/>
            <person name="Poulter G.T.M."/>
            <person name="Salmond G.P.C."/>
            <person name="Fineran P.C."/>
        </authorList>
    </citation>
    <scope>NUCLEOTIDE SEQUENCE</scope>
    <source>
        <strain evidence="7">ATCC 39006</strain>
    </source>
</reference>
<dbReference type="RefSeq" id="WP_021013505.1">
    <property type="nucleotide sequence ID" value="NZ_CP025084.1"/>
</dbReference>
<reference evidence="7 8" key="1">
    <citation type="journal article" date="2013" name="Genome Announc.">
        <title>Draft genome sequence of Serratia sp. strain ATCC 39006, a model bacterium for analysis of the biosynthesis and regulation of prodigiosin, a carbapenem, and gas vesicles.</title>
        <authorList>
            <person name="Fineran P.C."/>
            <person name="Iglesias Cans M.C."/>
            <person name="Ramsay J.P."/>
            <person name="Wilf N.M."/>
            <person name="Cossyleon D."/>
            <person name="McNeil M.B."/>
            <person name="Williamson N.R."/>
            <person name="Monson R.E."/>
            <person name="Becher S.A."/>
            <person name="Stanton J.A."/>
            <person name="Brugger K."/>
            <person name="Brown S.D."/>
            <person name="Salmond G.P."/>
        </authorList>
    </citation>
    <scope>NUCLEOTIDE SEQUENCE [LARGE SCALE GENOMIC DNA]</scope>
    <source>
        <strain evidence="7">ATCC 39006</strain>
        <strain evidence="8">ATCC 39006 / SC 11482</strain>
    </source>
</reference>
<dbReference type="InterPro" id="IPR020476">
    <property type="entry name" value="Nudix_hydrolase"/>
</dbReference>
<dbReference type="Proteomes" id="UP000233778">
    <property type="component" value="Chromosome"/>
</dbReference>
<comment type="cofactor">
    <cofactor evidence="1">
        <name>Mg(2+)</name>
        <dbReference type="ChEBI" id="CHEBI:18420"/>
    </cofactor>
</comment>
<dbReference type="PANTHER" id="PTHR43736:SF1">
    <property type="entry name" value="DIHYDRONEOPTERIN TRIPHOSPHATE DIPHOSPHATASE"/>
    <property type="match status" value="1"/>
</dbReference>
<dbReference type="KEGG" id="sera:Ser39006_003920"/>
<evidence type="ECO:0000256" key="3">
    <source>
        <dbReference type="RuleBase" id="RU003476"/>
    </source>
</evidence>